<evidence type="ECO:0000313" key="14">
    <source>
        <dbReference type="Proteomes" id="UP000297385"/>
    </source>
</evidence>
<dbReference type="Proteomes" id="UP000297385">
    <property type="component" value="Unassembled WGS sequence"/>
</dbReference>
<dbReference type="NCBIfam" id="NF001452">
    <property type="entry name" value="PRK00311.1"/>
    <property type="match status" value="1"/>
</dbReference>
<dbReference type="InterPro" id="IPR015813">
    <property type="entry name" value="Pyrv/PenolPyrv_kinase-like_dom"/>
</dbReference>
<dbReference type="CDD" id="cd06557">
    <property type="entry name" value="KPHMT-like"/>
    <property type="match status" value="1"/>
</dbReference>
<comment type="caution">
    <text evidence="13">The sequence shown here is derived from an EMBL/GenBank/DDBJ whole genome shotgun (WGS) entry which is preliminary data.</text>
</comment>
<dbReference type="SUPFAM" id="SSF51621">
    <property type="entry name" value="Phosphoenolpyruvate/pyruvate domain"/>
    <property type="match status" value="1"/>
</dbReference>
<feature type="binding site" evidence="9 12">
    <location>
        <position position="122"/>
    </location>
    <ligand>
        <name>Mg(2+)</name>
        <dbReference type="ChEBI" id="CHEBI:18420"/>
    </ligand>
</feature>
<dbReference type="PANTHER" id="PTHR20881">
    <property type="entry name" value="3-METHYL-2-OXOBUTANOATE HYDROXYMETHYLTRANSFERASE"/>
    <property type="match status" value="1"/>
</dbReference>
<feature type="binding site" evidence="9 12">
    <location>
        <position position="92"/>
    </location>
    <ligand>
        <name>Mg(2+)</name>
        <dbReference type="ChEBI" id="CHEBI:18420"/>
    </ligand>
</feature>
<feature type="active site" description="Proton acceptor" evidence="9 10">
    <location>
        <position position="189"/>
    </location>
</feature>
<organism evidence="13 14">
    <name type="scientific">Paraburkholderia dipogonis</name>
    <dbReference type="NCBI Taxonomy" id="1211383"/>
    <lineage>
        <taxon>Bacteria</taxon>
        <taxon>Pseudomonadati</taxon>
        <taxon>Pseudomonadota</taxon>
        <taxon>Betaproteobacteria</taxon>
        <taxon>Burkholderiales</taxon>
        <taxon>Burkholderiaceae</taxon>
        <taxon>Paraburkholderia</taxon>
    </lineage>
</organism>
<evidence type="ECO:0000256" key="5">
    <source>
        <dbReference type="ARBA" id="ARBA00022679"/>
    </source>
</evidence>
<keyword evidence="6 9" id="KW-0479">Metal-binding</keyword>
<sequence length="273" mass="28883">MTYLQNLARKSVTVLTLQIMRDAGEKIAMMACYDASFAEMVDRCGVEVILVGDSLGNVLQGLLTTLPVTLEHMAYHTESVVRGNRTALVVTDLPFGSYATPVQAFDNAARLMRSGAQMVKLEGGAWLSDTVRFLVDRGIPVCAHIGLTPQSVHALGGFRVQGKTESAAARLLDDAVALEAAGAQLLVMEAIPATLAGDVTRRLAIPTIGIGAGAECSGQVLVLHDVLGVFPGRKAKFVKNFMEGQPSIDAAICAYVQEVKDGTFPGPEHAFAA</sequence>
<feature type="binding site" evidence="9 11">
    <location>
        <begin position="53"/>
        <end position="54"/>
    </location>
    <ligand>
        <name>3-methyl-2-oxobutanoate</name>
        <dbReference type="ChEBI" id="CHEBI:11851"/>
    </ligand>
</feature>
<evidence type="ECO:0000256" key="11">
    <source>
        <dbReference type="PIRSR" id="PIRSR000388-2"/>
    </source>
</evidence>
<feature type="binding site" evidence="9 11">
    <location>
        <position position="120"/>
    </location>
    <ligand>
        <name>3-methyl-2-oxobutanoate</name>
        <dbReference type="ChEBI" id="CHEBI:11851"/>
    </ligand>
</feature>
<feature type="binding site" evidence="9 12">
    <location>
        <position position="53"/>
    </location>
    <ligand>
        <name>Mg(2+)</name>
        <dbReference type="ChEBI" id="CHEBI:18420"/>
    </ligand>
</feature>
<keyword evidence="13" id="KW-0489">Methyltransferase</keyword>
<keyword evidence="5 9" id="KW-0808">Transferase</keyword>
<gene>
    <name evidence="9 13" type="primary">panB</name>
    <name evidence="13" type="ORF">E2553_35815</name>
</gene>
<dbReference type="Pfam" id="PF02548">
    <property type="entry name" value="Pantoate_transf"/>
    <property type="match status" value="1"/>
</dbReference>
<dbReference type="GO" id="GO:0005737">
    <property type="term" value="C:cytoplasm"/>
    <property type="evidence" value="ECO:0007669"/>
    <property type="project" value="UniProtKB-SubCell"/>
</dbReference>
<dbReference type="FunFam" id="3.20.20.60:FF:000003">
    <property type="entry name" value="3-methyl-2-oxobutanoate hydroxymethyltransferase"/>
    <property type="match status" value="1"/>
</dbReference>
<proteinExistence type="inferred from homology"/>
<evidence type="ECO:0000256" key="4">
    <source>
        <dbReference type="ARBA" id="ARBA00022655"/>
    </source>
</evidence>
<dbReference type="GO" id="GO:0008168">
    <property type="term" value="F:methyltransferase activity"/>
    <property type="evidence" value="ECO:0007669"/>
    <property type="project" value="UniProtKB-KW"/>
</dbReference>
<comment type="similarity">
    <text evidence="2 9">Belongs to the PanB family.</text>
</comment>
<name>A0A4Y8MY85_9BURK</name>
<comment type="subunit">
    <text evidence="3 9">Homodecamer; pentamer of dimers.</text>
</comment>
<dbReference type="Gene3D" id="3.20.20.60">
    <property type="entry name" value="Phosphoenolpyruvate-binding domains"/>
    <property type="match status" value="1"/>
</dbReference>
<dbReference type="GO" id="GO:0003864">
    <property type="term" value="F:3-methyl-2-oxobutanoate hydroxymethyltransferase activity"/>
    <property type="evidence" value="ECO:0007669"/>
    <property type="project" value="UniProtKB-UniRule"/>
</dbReference>
<comment type="pathway">
    <text evidence="1 9">Cofactor biosynthesis; (R)-pantothenate biosynthesis; (R)-pantoate from 3-methyl-2-oxobutanoate: step 1/2.</text>
</comment>
<dbReference type="GeneID" id="97310883"/>
<comment type="subcellular location">
    <subcellularLocation>
        <location evidence="9">Cytoplasm</location>
    </subcellularLocation>
</comment>
<dbReference type="GO" id="GO:0032259">
    <property type="term" value="P:methylation"/>
    <property type="evidence" value="ECO:0007669"/>
    <property type="project" value="UniProtKB-KW"/>
</dbReference>
<comment type="cofactor">
    <cofactor evidence="9 12">
        <name>Mg(2+)</name>
        <dbReference type="ChEBI" id="CHEBI:18420"/>
    </cofactor>
    <text evidence="9 12">Binds 1 Mg(2+) ion per subunit.</text>
</comment>
<feature type="binding site" evidence="9 11">
    <location>
        <position position="92"/>
    </location>
    <ligand>
        <name>3-methyl-2-oxobutanoate</name>
        <dbReference type="ChEBI" id="CHEBI:11851"/>
    </ligand>
</feature>
<keyword evidence="9" id="KW-0963">Cytoplasm</keyword>
<evidence type="ECO:0000313" key="13">
    <source>
        <dbReference type="EMBL" id="TFE42389.1"/>
    </source>
</evidence>
<evidence type="ECO:0000256" key="9">
    <source>
        <dbReference type="HAMAP-Rule" id="MF_00156"/>
    </source>
</evidence>
<reference evidence="13 14" key="1">
    <citation type="submission" date="2019-03" db="EMBL/GenBank/DDBJ databases">
        <title>Complete Genome Sequence of Paraburkholderia dipogonis ICMP 19430T, a Nitrogen-fixing Symbiont of the South African Invasive Legume Dipogon lignosus in New Zealand.</title>
        <authorList>
            <person name="De Meyer S.E."/>
        </authorList>
    </citation>
    <scope>NUCLEOTIDE SEQUENCE [LARGE SCALE GENOMIC DNA]</scope>
    <source>
        <strain evidence="13 14">ICMP 19430</strain>
    </source>
</reference>
<accession>A0A4Y8MY85</accession>
<dbReference type="NCBIfam" id="TIGR00222">
    <property type="entry name" value="panB"/>
    <property type="match status" value="1"/>
</dbReference>
<evidence type="ECO:0000256" key="10">
    <source>
        <dbReference type="PIRSR" id="PIRSR000388-1"/>
    </source>
</evidence>
<dbReference type="PIRSF" id="PIRSF000388">
    <property type="entry name" value="Pantoate_hydroxy_MeTrfase"/>
    <property type="match status" value="1"/>
</dbReference>
<protein>
    <recommendedName>
        <fullName evidence="9">3-methyl-2-oxobutanoate hydroxymethyltransferase</fullName>
        <ecNumber evidence="9">2.1.2.11</ecNumber>
    </recommendedName>
    <alternativeName>
        <fullName evidence="9">Ketopantoate hydroxymethyltransferase</fullName>
        <shortName evidence="9">KPHMT</shortName>
    </alternativeName>
</protein>
<keyword evidence="7 9" id="KW-0460">Magnesium</keyword>
<evidence type="ECO:0000256" key="1">
    <source>
        <dbReference type="ARBA" id="ARBA00005033"/>
    </source>
</evidence>
<evidence type="ECO:0000256" key="12">
    <source>
        <dbReference type="PIRSR" id="PIRSR000388-3"/>
    </source>
</evidence>
<dbReference type="HAMAP" id="MF_00156">
    <property type="entry name" value="PanB"/>
    <property type="match status" value="1"/>
</dbReference>
<dbReference type="AlphaFoldDB" id="A0A4Y8MY85"/>
<evidence type="ECO:0000256" key="7">
    <source>
        <dbReference type="ARBA" id="ARBA00022842"/>
    </source>
</evidence>
<keyword evidence="4 9" id="KW-0566">Pantothenate biosynthesis</keyword>
<dbReference type="GO" id="GO:0015940">
    <property type="term" value="P:pantothenate biosynthetic process"/>
    <property type="evidence" value="ECO:0007669"/>
    <property type="project" value="UniProtKB-UniRule"/>
</dbReference>
<dbReference type="InterPro" id="IPR040442">
    <property type="entry name" value="Pyrv_kinase-like_dom_sf"/>
</dbReference>
<dbReference type="EMBL" id="SNVI01000002">
    <property type="protein sequence ID" value="TFE42389.1"/>
    <property type="molecule type" value="Genomic_DNA"/>
</dbReference>
<dbReference type="PANTHER" id="PTHR20881:SF0">
    <property type="entry name" value="3-METHYL-2-OXOBUTANOATE HYDROXYMETHYLTRANSFERASE"/>
    <property type="match status" value="1"/>
</dbReference>
<comment type="function">
    <text evidence="8 9">Catalyzes the reversible reaction in which hydroxymethyl group from 5,10-methylenetetrahydrofolate is transferred onto alpha-ketoisovalerate to form ketopantoate.</text>
</comment>
<evidence type="ECO:0000256" key="3">
    <source>
        <dbReference type="ARBA" id="ARBA00011424"/>
    </source>
</evidence>
<dbReference type="UniPathway" id="UPA00028">
    <property type="reaction ID" value="UER00003"/>
</dbReference>
<evidence type="ECO:0000256" key="6">
    <source>
        <dbReference type="ARBA" id="ARBA00022723"/>
    </source>
</evidence>
<dbReference type="EC" id="2.1.2.11" evidence="9"/>
<dbReference type="InterPro" id="IPR003700">
    <property type="entry name" value="Pantoate_hydroxy_MeTrfase"/>
</dbReference>
<evidence type="ECO:0000256" key="2">
    <source>
        <dbReference type="ARBA" id="ARBA00008676"/>
    </source>
</evidence>
<dbReference type="GO" id="GO:0000287">
    <property type="term" value="F:magnesium ion binding"/>
    <property type="evidence" value="ECO:0007669"/>
    <property type="project" value="TreeGrafter"/>
</dbReference>
<dbReference type="RefSeq" id="WP_134465644.1">
    <property type="nucleotide sequence ID" value="NZ_JBHMFL010000100.1"/>
</dbReference>
<evidence type="ECO:0000256" key="8">
    <source>
        <dbReference type="ARBA" id="ARBA00056497"/>
    </source>
</evidence>
<comment type="catalytic activity">
    <reaction evidence="9">
        <text>(6R)-5,10-methylene-5,6,7,8-tetrahydrofolate + 3-methyl-2-oxobutanoate + H2O = 2-dehydropantoate + (6S)-5,6,7,8-tetrahydrofolate</text>
        <dbReference type="Rhea" id="RHEA:11824"/>
        <dbReference type="ChEBI" id="CHEBI:11561"/>
        <dbReference type="ChEBI" id="CHEBI:11851"/>
        <dbReference type="ChEBI" id="CHEBI:15377"/>
        <dbReference type="ChEBI" id="CHEBI:15636"/>
        <dbReference type="ChEBI" id="CHEBI:57453"/>
        <dbReference type="EC" id="2.1.2.11"/>
    </reaction>
</comment>